<reference evidence="1" key="1">
    <citation type="submission" date="2023-05" db="EMBL/GenBank/DDBJ databases">
        <authorList>
            <person name="Zhang X."/>
        </authorList>
    </citation>
    <scope>NUCLEOTIDE SEQUENCE</scope>
    <source>
        <strain evidence="1">YF14B1</strain>
    </source>
</reference>
<name>A0AAE3U5H3_9BACT</name>
<dbReference type="Proteomes" id="UP001241110">
    <property type="component" value="Unassembled WGS sequence"/>
</dbReference>
<dbReference type="AlphaFoldDB" id="A0AAE3U5H3"/>
<comment type="caution">
    <text evidence="1">The sequence shown here is derived from an EMBL/GenBank/DDBJ whole genome shotgun (WGS) entry which is preliminary data.</text>
</comment>
<organism evidence="1 2">
    <name type="scientific">Xanthocytophaga flava</name>
    <dbReference type="NCBI Taxonomy" id="3048013"/>
    <lineage>
        <taxon>Bacteria</taxon>
        <taxon>Pseudomonadati</taxon>
        <taxon>Bacteroidota</taxon>
        <taxon>Cytophagia</taxon>
        <taxon>Cytophagales</taxon>
        <taxon>Rhodocytophagaceae</taxon>
        <taxon>Xanthocytophaga</taxon>
    </lineage>
</organism>
<proteinExistence type="predicted"/>
<dbReference type="EMBL" id="JASJOS010000003">
    <property type="protein sequence ID" value="MDJ1480271.1"/>
    <property type="molecule type" value="Genomic_DNA"/>
</dbReference>
<dbReference type="RefSeq" id="WP_313976843.1">
    <property type="nucleotide sequence ID" value="NZ_JASJOS010000003.1"/>
</dbReference>
<evidence type="ECO:0000313" key="1">
    <source>
        <dbReference type="EMBL" id="MDJ1480271.1"/>
    </source>
</evidence>
<accession>A0AAE3U5H3</accession>
<protein>
    <submittedName>
        <fullName evidence="1">Uncharacterized protein</fullName>
    </submittedName>
</protein>
<gene>
    <name evidence="1" type="ORF">QNI16_07230</name>
</gene>
<sequence length="315" mass="35950">MNIADIKAEFGAYYLASGQNFKNLLTLLYHKSELENEFTTKVTDSDIWRDSKVSIGRLLQPFQKGWTPIETAKFEPSEIRQFPVKVDYEDYPDDLRSSWLGFLVDNNLKRAEWPIVRWLVENLIIPKMQEDYELYEVYKGKFVAPTQGVAGPAGTSINGVEYWIDKAIAKGVAPITMGAIDTLTDKQVVDYVEDFCRQIDSLYRNAALTSLASNQDIALRYSYGYGEKYGQRLDFTGDSMKVKGTNIQLKGFKSMQGSNRLWITPKGNAVRLQKENVSSTNFQLESLKRQIFLFNDSHKGLGFSILDLLFFSDQD</sequence>
<evidence type="ECO:0000313" key="2">
    <source>
        <dbReference type="Proteomes" id="UP001241110"/>
    </source>
</evidence>